<dbReference type="EMBL" id="QICL01000003">
    <property type="protein sequence ID" value="PXV67370.1"/>
    <property type="molecule type" value="Genomic_DNA"/>
</dbReference>
<dbReference type="Pfam" id="PF05816">
    <property type="entry name" value="TelA"/>
    <property type="match status" value="1"/>
</dbReference>
<dbReference type="RefSeq" id="WP_110309532.1">
    <property type="nucleotide sequence ID" value="NZ_QICL01000003.1"/>
</dbReference>
<feature type="coiled-coil region" evidence="2">
    <location>
        <begin position="179"/>
        <end position="213"/>
    </location>
</feature>
<dbReference type="PANTHER" id="PTHR38432:SF1">
    <property type="entry name" value="TELA-LIKE PROTEIN SAOUHSC_01408"/>
    <property type="match status" value="1"/>
</dbReference>
<evidence type="ECO:0000256" key="1">
    <source>
        <dbReference type="ARBA" id="ARBA00005541"/>
    </source>
</evidence>
<evidence type="ECO:0000256" key="2">
    <source>
        <dbReference type="SAM" id="Coils"/>
    </source>
</evidence>
<dbReference type="Proteomes" id="UP000247973">
    <property type="component" value="Unassembled WGS sequence"/>
</dbReference>
<evidence type="ECO:0000313" key="4">
    <source>
        <dbReference type="Proteomes" id="UP000247973"/>
    </source>
</evidence>
<name>A0A2V3PTZ6_9BACT</name>
<comment type="caution">
    <text evidence="3">The sequence shown here is derived from an EMBL/GenBank/DDBJ whole genome shotgun (WGS) entry which is preliminary data.</text>
</comment>
<gene>
    <name evidence="3" type="ORF">CLV62_10343</name>
</gene>
<proteinExistence type="inferred from homology"/>
<comment type="similarity">
    <text evidence="1">Belongs to the TelA family.</text>
</comment>
<reference evidence="3 4" key="1">
    <citation type="submission" date="2018-03" db="EMBL/GenBank/DDBJ databases">
        <title>Genomic Encyclopedia of Archaeal and Bacterial Type Strains, Phase II (KMG-II): from individual species to whole genera.</title>
        <authorList>
            <person name="Goeker M."/>
        </authorList>
    </citation>
    <scope>NUCLEOTIDE SEQUENCE [LARGE SCALE GENOMIC DNA]</scope>
    <source>
        <strain evidence="3 4">DSM 100214</strain>
    </source>
</reference>
<evidence type="ECO:0000313" key="3">
    <source>
        <dbReference type="EMBL" id="PXV67370.1"/>
    </source>
</evidence>
<accession>A0A2V3PTZ6</accession>
<dbReference type="OrthoDB" id="9768858at2"/>
<sequence>MGELFKISILGDDLIEKSVDITPLYQEQIEKIKSKIDLNNTSAMQYGIVSQNQLGAFSEIVLKQMRSKNTLAIDNTLSTLVFELKNFDRSITKWSICRLFESNKKRIFRINNEYKKTEKTVSDIDRQLEKQYQTLSVDLKILEKMFEQNKQHFENLSLYIYAGELKVQDLKKELPYLKAKAQENQDSQLRFEAQKLEEQLQRLERRVHNLKLSKVVSMQLAAQIRLIQSNNTSLLDKLQSCMLNTLPLWKNQMILSLNIANSQQVLEAQRTLSLFINKAMRRNSKTLGKLSSQIAGENEREIVSLSTLQEINGSLLTTVRDVLNVQQEGSRLRGQAESGLLSAERELSQLASGLENI</sequence>
<dbReference type="AlphaFoldDB" id="A0A2V3PTZ6"/>
<dbReference type="InterPro" id="IPR008863">
    <property type="entry name" value="Toxic_anion-R_TelA"/>
</dbReference>
<keyword evidence="2" id="KW-0175">Coiled coil</keyword>
<dbReference type="PANTHER" id="PTHR38432">
    <property type="entry name" value="TELA-LIKE PROTEIN SAOUHSC_01408"/>
    <property type="match status" value="1"/>
</dbReference>
<protein>
    <submittedName>
        <fullName evidence="3">Uncharacterized protein YaaN involved in tellurite resistance</fullName>
    </submittedName>
</protein>
<keyword evidence="4" id="KW-1185">Reference proteome</keyword>
<organism evidence="3 4">
    <name type="scientific">Dysgonomonas alginatilytica</name>
    <dbReference type="NCBI Taxonomy" id="1605892"/>
    <lineage>
        <taxon>Bacteria</taxon>
        <taxon>Pseudomonadati</taxon>
        <taxon>Bacteroidota</taxon>
        <taxon>Bacteroidia</taxon>
        <taxon>Bacteroidales</taxon>
        <taxon>Dysgonomonadaceae</taxon>
        <taxon>Dysgonomonas</taxon>
    </lineage>
</organism>